<keyword evidence="3" id="KW-0808">Transferase</keyword>
<reference evidence="4" key="1">
    <citation type="submission" date="2016-10" db="EMBL/GenBank/DDBJ databases">
        <authorList>
            <person name="Varghese N."/>
            <person name="Submissions S."/>
        </authorList>
    </citation>
    <scope>NUCLEOTIDE SEQUENCE [LARGE SCALE GENOMIC DNA]</scope>
    <source>
        <strain evidence="4">DSM 17875</strain>
    </source>
</reference>
<dbReference type="Gene3D" id="3.40.50.2000">
    <property type="entry name" value="Glycogen Phosphorylase B"/>
    <property type="match status" value="2"/>
</dbReference>
<sequence length="363" mass="40449">MTKKIYFFIARYSISGVPLAQIRLAKSWQRRGYQVEFVIGYVPHDLLVPVIEGINVVNLDVQRTYKLLLPIFSIIRSNRPDVIFTAEDHLNAVVTLAVILAGSKAKLSASSRVTPYDTYSNKLFSKRWILKCFSIFLRARVDALVCVSEDMVKQYEDVFGRANYQCIYNVICDTDMPRKISEPLDEPWLTESPVPIIITAGRLAPEKGFFDLILAVKELAQRIEVRLAILGDGPLRADLEALIKKHGLTDCVRLLGFKDNPLKYFSRSKVFVLSSYVEGLPNVLVEGMACGCTPVATDCPTGPREVLQDGKYGYLVPMSDPVALALAIEKALANPMTPALLGEAIAPFTEDQVIRRHQSVLGI</sequence>
<evidence type="ECO:0000313" key="4">
    <source>
        <dbReference type="Proteomes" id="UP000243232"/>
    </source>
</evidence>
<dbReference type="EMBL" id="LT629785">
    <property type="protein sequence ID" value="SDT95721.1"/>
    <property type="molecule type" value="Genomic_DNA"/>
</dbReference>
<protein>
    <submittedName>
        <fullName evidence="3">Glycosyltransferase involved in cell wall bisynthesis</fullName>
    </submittedName>
</protein>
<dbReference type="OrthoDB" id="9792269at2"/>
<keyword evidence="4" id="KW-1185">Reference proteome</keyword>
<dbReference type="CDD" id="cd03811">
    <property type="entry name" value="GT4_GT28_WabH-like"/>
    <property type="match status" value="1"/>
</dbReference>
<dbReference type="SUPFAM" id="SSF53756">
    <property type="entry name" value="UDP-Glycosyltransferase/glycogen phosphorylase"/>
    <property type="match status" value="1"/>
</dbReference>
<feature type="domain" description="Glycosyl transferase family 1" evidence="1">
    <location>
        <begin position="192"/>
        <end position="343"/>
    </location>
</feature>
<dbReference type="Pfam" id="PF13439">
    <property type="entry name" value="Glyco_transf_4"/>
    <property type="match status" value="1"/>
</dbReference>
<evidence type="ECO:0000259" key="1">
    <source>
        <dbReference type="Pfam" id="PF00534"/>
    </source>
</evidence>
<organism evidence="3 4">
    <name type="scientific">Pseudomonas pohangensis</name>
    <dbReference type="NCBI Taxonomy" id="364197"/>
    <lineage>
        <taxon>Bacteria</taxon>
        <taxon>Pseudomonadati</taxon>
        <taxon>Pseudomonadota</taxon>
        <taxon>Gammaproteobacteria</taxon>
        <taxon>Pseudomonadales</taxon>
        <taxon>Pseudomonadaceae</taxon>
        <taxon>Pseudomonas</taxon>
    </lineage>
</organism>
<evidence type="ECO:0000259" key="2">
    <source>
        <dbReference type="Pfam" id="PF13439"/>
    </source>
</evidence>
<name>A0A1H2EKW1_9PSED</name>
<accession>A0A1H2EKW1</accession>
<dbReference type="Pfam" id="PF00534">
    <property type="entry name" value="Glycos_transf_1"/>
    <property type="match status" value="1"/>
</dbReference>
<proteinExistence type="predicted"/>
<dbReference type="GO" id="GO:1901135">
    <property type="term" value="P:carbohydrate derivative metabolic process"/>
    <property type="evidence" value="ECO:0007669"/>
    <property type="project" value="UniProtKB-ARBA"/>
</dbReference>
<gene>
    <name evidence="3" type="ORF">SAMN05216296_0877</name>
</gene>
<feature type="domain" description="Glycosyltransferase subfamily 4-like N-terminal" evidence="2">
    <location>
        <begin position="22"/>
        <end position="171"/>
    </location>
</feature>
<dbReference type="STRING" id="364197.SAMN05216296_0877"/>
<dbReference type="RefSeq" id="WP_090193263.1">
    <property type="nucleotide sequence ID" value="NZ_LT629785.1"/>
</dbReference>
<evidence type="ECO:0000313" key="3">
    <source>
        <dbReference type="EMBL" id="SDT95721.1"/>
    </source>
</evidence>
<dbReference type="Proteomes" id="UP000243232">
    <property type="component" value="Chromosome I"/>
</dbReference>
<dbReference type="InterPro" id="IPR028098">
    <property type="entry name" value="Glyco_trans_4-like_N"/>
</dbReference>
<dbReference type="GO" id="GO:0016757">
    <property type="term" value="F:glycosyltransferase activity"/>
    <property type="evidence" value="ECO:0007669"/>
    <property type="project" value="InterPro"/>
</dbReference>
<dbReference type="PANTHER" id="PTHR12526">
    <property type="entry name" value="GLYCOSYLTRANSFERASE"/>
    <property type="match status" value="1"/>
</dbReference>
<dbReference type="AlphaFoldDB" id="A0A1H2EKW1"/>
<dbReference type="InterPro" id="IPR001296">
    <property type="entry name" value="Glyco_trans_1"/>
</dbReference>